<feature type="domain" description="TonB-dependent receptor-like beta-barrel" evidence="18">
    <location>
        <begin position="250"/>
        <end position="695"/>
    </location>
</feature>
<evidence type="ECO:0000313" key="21">
    <source>
        <dbReference type="Proteomes" id="UP000194450"/>
    </source>
</evidence>
<keyword evidence="6 14" id="KW-0812">Transmembrane</keyword>
<keyword evidence="10 16" id="KW-0798">TonB box</keyword>
<keyword evidence="21" id="KW-1185">Reference proteome</keyword>
<dbReference type="AlphaFoldDB" id="A0A1Y6FW30"/>
<evidence type="ECO:0000313" key="20">
    <source>
        <dbReference type="EMBL" id="SMQ79981.1"/>
    </source>
</evidence>
<evidence type="ECO:0000256" key="8">
    <source>
        <dbReference type="ARBA" id="ARBA00023004"/>
    </source>
</evidence>
<comment type="similarity">
    <text evidence="2 14 16">Belongs to the TonB-dependent receptor family.</text>
</comment>
<dbReference type="EMBL" id="FXWH01000002">
    <property type="protein sequence ID" value="SMQ79981.1"/>
    <property type="molecule type" value="Genomic_DNA"/>
</dbReference>
<sequence length="726" mass="79577">MKPTVKPIMKPLSAIACALAVSGIYSAGAVAEEPQTKEVIERLKITGEQLSGYLNKDQQSASKLDISVKETPQMVSVITAEELKDFALHDLNSALENSATINVEQVETDRIYYTSRGFELNNFQVDGLGLPLINSNTHGRMDAALYEQIEVVHGANGIMTGVGSPSATVNLIRKRPTSDFRGSVSASASSWSGKRIEGDVSGAFTESLRGRLVVVGDDSESYLDRYENQTQVVYGVIDYAPTNNTLVTLGHSEHNSETDGNSWGAITLHYGDGTPTDFDSSVNIAADWSEWNVKESRSFIDVESALSDRWNLRIAYNRVRTDEDSFLFYTYLPDPNTGLDPETGLGLLGYGSEYDLDDKQDTVDAYINGSFDAWGQQHELVVGANYARMDYVDMSLYDFHTGNGFPAMPALPDWTGNTPFPEFTDGLDGSEIDNTQKAVYAQTRLALNADTKVLLGGRFNEFTTEGIGYGVDQSRDDSEFIPYVGLTYDVTNAATLYASYTETFMAQNERDSNFERLPALTGKNTEIGFKMDLFEGAAMVSAAYFDVTQDNIAVGDGTVTNPNTGAPETVYRPSGSVTSKGFEIELAGELLPGLQGSVAATSFELSGDDTVEDYTPENLFRGSLTYKPAMMENLKFGVSYQWQDKISRFQGTVGDVYANAGEPIVTIQEAYGRLNLMASYQFTKAVSLTLNANNVTDEKYINSLLWQTQGYYGAPRNYSATLSWSF</sequence>
<dbReference type="SUPFAM" id="SSF56935">
    <property type="entry name" value="Porins"/>
    <property type="match status" value="1"/>
</dbReference>
<evidence type="ECO:0000256" key="14">
    <source>
        <dbReference type="PROSITE-ProRule" id="PRU01360"/>
    </source>
</evidence>
<dbReference type="RefSeq" id="WP_234996313.1">
    <property type="nucleotide sequence ID" value="NZ_FXWH01000002.1"/>
</dbReference>
<keyword evidence="13 14" id="KW-0998">Cell outer membrane</keyword>
<keyword evidence="9" id="KW-0406">Ion transport</keyword>
<keyword evidence="12 20" id="KW-0675">Receptor</keyword>
<evidence type="ECO:0000256" key="3">
    <source>
        <dbReference type="ARBA" id="ARBA00022448"/>
    </source>
</evidence>
<dbReference type="PANTHER" id="PTHR32552">
    <property type="entry name" value="FERRICHROME IRON RECEPTOR-RELATED"/>
    <property type="match status" value="1"/>
</dbReference>
<keyword evidence="3 14" id="KW-0813">Transport</keyword>
<dbReference type="Gene3D" id="2.170.130.10">
    <property type="entry name" value="TonB-dependent receptor, plug domain"/>
    <property type="match status" value="1"/>
</dbReference>
<evidence type="ECO:0000256" key="6">
    <source>
        <dbReference type="ARBA" id="ARBA00022692"/>
    </source>
</evidence>
<protein>
    <submittedName>
        <fullName evidence="20">Outer-membrane receptor for ferric coprogen and ferric-rhodotorulic acid</fullName>
    </submittedName>
</protein>
<evidence type="ECO:0000256" key="17">
    <source>
        <dbReference type="SAM" id="SignalP"/>
    </source>
</evidence>
<evidence type="ECO:0000256" key="2">
    <source>
        <dbReference type="ARBA" id="ARBA00009810"/>
    </source>
</evidence>
<dbReference type="Pfam" id="PF07715">
    <property type="entry name" value="Plug"/>
    <property type="match status" value="1"/>
</dbReference>
<evidence type="ECO:0000259" key="19">
    <source>
        <dbReference type="Pfam" id="PF07715"/>
    </source>
</evidence>
<dbReference type="Pfam" id="PF00593">
    <property type="entry name" value="TonB_dep_Rec_b-barrel"/>
    <property type="match status" value="1"/>
</dbReference>
<dbReference type="InterPro" id="IPR010917">
    <property type="entry name" value="TonB_rcpt_CS"/>
</dbReference>
<evidence type="ECO:0000256" key="13">
    <source>
        <dbReference type="ARBA" id="ARBA00023237"/>
    </source>
</evidence>
<dbReference type="PROSITE" id="PS52016">
    <property type="entry name" value="TONB_DEPENDENT_REC_3"/>
    <property type="match status" value="1"/>
</dbReference>
<dbReference type="PROSITE" id="PS01156">
    <property type="entry name" value="TONB_DEPENDENT_REC_2"/>
    <property type="match status" value="1"/>
</dbReference>
<keyword evidence="4 14" id="KW-1134">Transmembrane beta strand</keyword>
<proteinExistence type="inferred from homology"/>
<dbReference type="Proteomes" id="UP000194450">
    <property type="component" value="Unassembled WGS sequence"/>
</dbReference>
<evidence type="ECO:0000256" key="12">
    <source>
        <dbReference type="ARBA" id="ARBA00023170"/>
    </source>
</evidence>
<gene>
    <name evidence="20" type="ORF">SAMN06297229_1899</name>
</gene>
<evidence type="ECO:0000256" key="11">
    <source>
        <dbReference type="ARBA" id="ARBA00023136"/>
    </source>
</evidence>
<reference evidence="21" key="1">
    <citation type="submission" date="2017-04" db="EMBL/GenBank/DDBJ databases">
        <authorList>
            <person name="Varghese N."/>
            <person name="Submissions S."/>
        </authorList>
    </citation>
    <scope>NUCLEOTIDE SEQUENCE [LARGE SCALE GENOMIC DNA]</scope>
</reference>
<dbReference type="InterPro" id="IPR039426">
    <property type="entry name" value="TonB-dep_rcpt-like"/>
</dbReference>
<dbReference type="Gene3D" id="2.40.170.20">
    <property type="entry name" value="TonB-dependent receptor, beta-barrel domain"/>
    <property type="match status" value="1"/>
</dbReference>
<dbReference type="NCBIfam" id="TIGR01783">
    <property type="entry name" value="TonB-siderophor"/>
    <property type="match status" value="1"/>
</dbReference>
<evidence type="ECO:0000256" key="10">
    <source>
        <dbReference type="ARBA" id="ARBA00023077"/>
    </source>
</evidence>
<dbReference type="GO" id="GO:0038023">
    <property type="term" value="F:signaling receptor activity"/>
    <property type="evidence" value="ECO:0007669"/>
    <property type="project" value="InterPro"/>
</dbReference>
<evidence type="ECO:0000256" key="16">
    <source>
        <dbReference type="RuleBase" id="RU003357"/>
    </source>
</evidence>
<accession>A0A1Y6FW30</accession>
<keyword evidence="11 14" id="KW-0472">Membrane</keyword>
<dbReference type="GO" id="GO:0015344">
    <property type="term" value="F:siderophore uptake transmembrane transporter activity"/>
    <property type="evidence" value="ECO:0007669"/>
    <property type="project" value="TreeGrafter"/>
</dbReference>
<dbReference type="PANTHER" id="PTHR32552:SF74">
    <property type="entry name" value="HYDROXAMATE SIDEROPHORE RECEPTOR FHUE"/>
    <property type="match status" value="1"/>
</dbReference>
<evidence type="ECO:0000259" key="18">
    <source>
        <dbReference type="Pfam" id="PF00593"/>
    </source>
</evidence>
<dbReference type="InterPro" id="IPR037066">
    <property type="entry name" value="Plug_dom_sf"/>
</dbReference>
<evidence type="ECO:0000256" key="7">
    <source>
        <dbReference type="ARBA" id="ARBA00022729"/>
    </source>
</evidence>
<keyword evidence="5" id="KW-0410">Iron transport</keyword>
<keyword evidence="8" id="KW-0408">Iron</keyword>
<feature type="domain" description="TonB-dependent receptor plug" evidence="19">
    <location>
        <begin position="68"/>
        <end position="166"/>
    </location>
</feature>
<dbReference type="CDD" id="cd01347">
    <property type="entry name" value="ligand_gated_channel"/>
    <property type="match status" value="1"/>
</dbReference>
<feature type="signal peptide" evidence="17">
    <location>
        <begin position="1"/>
        <end position="31"/>
    </location>
</feature>
<organism evidence="20 21">
    <name type="scientific">Pseudidiomarina planktonica</name>
    <dbReference type="NCBI Taxonomy" id="1323738"/>
    <lineage>
        <taxon>Bacteria</taxon>
        <taxon>Pseudomonadati</taxon>
        <taxon>Pseudomonadota</taxon>
        <taxon>Gammaproteobacteria</taxon>
        <taxon>Alteromonadales</taxon>
        <taxon>Idiomarinaceae</taxon>
        <taxon>Pseudidiomarina</taxon>
    </lineage>
</organism>
<dbReference type="InterPro" id="IPR010105">
    <property type="entry name" value="TonB_sidphr_rcpt"/>
</dbReference>
<evidence type="ECO:0000256" key="1">
    <source>
        <dbReference type="ARBA" id="ARBA00004571"/>
    </source>
</evidence>
<dbReference type="GO" id="GO:0009279">
    <property type="term" value="C:cell outer membrane"/>
    <property type="evidence" value="ECO:0007669"/>
    <property type="project" value="UniProtKB-SubCell"/>
</dbReference>
<keyword evidence="7 17" id="KW-0732">Signal</keyword>
<dbReference type="InterPro" id="IPR012910">
    <property type="entry name" value="Plug_dom"/>
</dbReference>
<feature type="chain" id="PRO_5012283281" evidence="17">
    <location>
        <begin position="32"/>
        <end position="726"/>
    </location>
</feature>
<dbReference type="GO" id="GO:0015891">
    <property type="term" value="P:siderophore transport"/>
    <property type="evidence" value="ECO:0007669"/>
    <property type="project" value="InterPro"/>
</dbReference>
<evidence type="ECO:0000256" key="4">
    <source>
        <dbReference type="ARBA" id="ARBA00022452"/>
    </source>
</evidence>
<feature type="short sequence motif" description="TonB C-terminal box" evidence="15">
    <location>
        <begin position="709"/>
        <end position="726"/>
    </location>
</feature>
<dbReference type="InterPro" id="IPR000531">
    <property type="entry name" value="Beta-barrel_TonB"/>
</dbReference>
<evidence type="ECO:0000256" key="5">
    <source>
        <dbReference type="ARBA" id="ARBA00022496"/>
    </source>
</evidence>
<dbReference type="InterPro" id="IPR036942">
    <property type="entry name" value="Beta-barrel_TonB_sf"/>
</dbReference>
<comment type="subcellular location">
    <subcellularLocation>
        <location evidence="1 14">Cell outer membrane</location>
        <topology evidence="1 14">Multi-pass membrane protein</topology>
    </subcellularLocation>
</comment>
<name>A0A1Y6FW30_9GAMM</name>
<evidence type="ECO:0000256" key="15">
    <source>
        <dbReference type="PROSITE-ProRule" id="PRU10144"/>
    </source>
</evidence>
<evidence type="ECO:0000256" key="9">
    <source>
        <dbReference type="ARBA" id="ARBA00023065"/>
    </source>
</evidence>